<organism evidence="1 2">
    <name type="scientific">Funneliformis geosporum</name>
    <dbReference type="NCBI Taxonomy" id="1117311"/>
    <lineage>
        <taxon>Eukaryota</taxon>
        <taxon>Fungi</taxon>
        <taxon>Fungi incertae sedis</taxon>
        <taxon>Mucoromycota</taxon>
        <taxon>Glomeromycotina</taxon>
        <taxon>Glomeromycetes</taxon>
        <taxon>Glomerales</taxon>
        <taxon>Glomeraceae</taxon>
        <taxon>Funneliformis</taxon>
    </lineage>
</organism>
<sequence length="61" mass="6990">MEMLNHSIDRIDDRYDGCKGSTKNLLSFYMICNNIHYVILKSAIGEYFSALASHIPVFCDD</sequence>
<evidence type="ECO:0000313" key="1">
    <source>
        <dbReference type="EMBL" id="CAI2179483.1"/>
    </source>
</evidence>
<evidence type="ECO:0000313" key="2">
    <source>
        <dbReference type="Proteomes" id="UP001153678"/>
    </source>
</evidence>
<dbReference type="EMBL" id="CAMKVN010002081">
    <property type="protein sequence ID" value="CAI2179483.1"/>
    <property type="molecule type" value="Genomic_DNA"/>
</dbReference>
<reference evidence="1" key="1">
    <citation type="submission" date="2022-08" db="EMBL/GenBank/DDBJ databases">
        <authorList>
            <person name="Kallberg Y."/>
            <person name="Tangrot J."/>
            <person name="Rosling A."/>
        </authorList>
    </citation>
    <scope>NUCLEOTIDE SEQUENCE</scope>
    <source>
        <strain evidence="1">Wild A</strain>
    </source>
</reference>
<accession>A0A9W4SS24</accession>
<comment type="caution">
    <text evidence="1">The sequence shown here is derived from an EMBL/GenBank/DDBJ whole genome shotgun (WGS) entry which is preliminary data.</text>
</comment>
<keyword evidence="2" id="KW-1185">Reference proteome</keyword>
<proteinExistence type="predicted"/>
<protein>
    <submittedName>
        <fullName evidence="1">1542_t:CDS:1</fullName>
    </submittedName>
</protein>
<dbReference type="AlphaFoldDB" id="A0A9W4SS24"/>
<dbReference type="Proteomes" id="UP001153678">
    <property type="component" value="Unassembled WGS sequence"/>
</dbReference>
<name>A0A9W4SS24_9GLOM</name>
<gene>
    <name evidence="1" type="ORF">FWILDA_LOCUS9113</name>
</gene>